<name>A0A0A9EBY8_ARUDO</name>
<protein>
    <submittedName>
        <fullName evidence="1">Uncharacterized protein</fullName>
    </submittedName>
</protein>
<proteinExistence type="predicted"/>
<dbReference type="EMBL" id="GBRH01204373">
    <property type="protein sequence ID" value="JAD93522.1"/>
    <property type="molecule type" value="Transcribed_RNA"/>
</dbReference>
<dbReference type="AlphaFoldDB" id="A0A0A9EBY8"/>
<sequence>MMSTSRRKSLDASGEALDSLIANCCPLARLPLYTLLFPPFPIRFSEEKWLVES</sequence>
<reference evidence="1" key="2">
    <citation type="journal article" date="2015" name="Data Brief">
        <title>Shoot transcriptome of the giant reed, Arundo donax.</title>
        <authorList>
            <person name="Barrero R.A."/>
            <person name="Guerrero F.D."/>
            <person name="Moolhuijzen P."/>
            <person name="Goolsby J.A."/>
            <person name="Tidwell J."/>
            <person name="Bellgard S.E."/>
            <person name="Bellgard M.I."/>
        </authorList>
    </citation>
    <scope>NUCLEOTIDE SEQUENCE</scope>
    <source>
        <tissue evidence="1">Shoot tissue taken approximately 20 cm above the soil surface</tissue>
    </source>
</reference>
<accession>A0A0A9EBY8</accession>
<organism evidence="1">
    <name type="scientific">Arundo donax</name>
    <name type="common">Giant reed</name>
    <name type="synonym">Donax arundinaceus</name>
    <dbReference type="NCBI Taxonomy" id="35708"/>
    <lineage>
        <taxon>Eukaryota</taxon>
        <taxon>Viridiplantae</taxon>
        <taxon>Streptophyta</taxon>
        <taxon>Embryophyta</taxon>
        <taxon>Tracheophyta</taxon>
        <taxon>Spermatophyta</taxon>
        <taxon>Magnoliopsida</taxon>
        <taxon>Liliopsida</taxon>
        <taxon>Poales</taxon>
        <taxon>Poaceae</taxon>
        <taxon>PACMAD clade</taxon>
        <taxon>Arundinoideae</taxon>
        <taxon>Arundineae</taxon>
        <taxon>Arundo</taxon>
    </lineage>
</organism>
<evidence type="ECO:0000313" key="1">
    <source>
        <dbReference type="EMBL" id="JAD93522.1"/>
    </source>
</evidence>
<reference evidence="1" key="1">
    <citation type="submission" date="2014-09" db="EMBL/GenBank/DDBJ databases">
        <authorList>
            <person name="Magalhaes I.L.F."/>
            <person name="Oliveira U."/>
            <person name="Santos F.R."/>
            <person name="Vidigal T.H.D.A."/>
            <person name="Brescovit A.D."/>
            <person name="Santos A.J."/>
        </authorList>
    </citation>
    <scope>NUCLEOTIDE SEQUENCE</scope>
    <source>
        <tissue evidence="1">Shoot tissue taken approximately 20 cm above the soil surface</tissue>
    </source>
</reference>